<dbReference type="AlphaFoldDB" id="A0A9X6NHD8"/>
<comment type="caution">
    <text evidence="2">The sequence shown here is derived from an EMBL/GenBank/DDBJ whole genome shotgun (WGS) entry which is preliminary data.</text>
</comment>
<dbReference type="Proteomes" id="UP000192578">
    <property type="component" value="Unassembled WGS sequence"/>
</dbReference>
<organism evidence="2 3">
    <name type="scientific">Hypsibius exemplaris</name>
    <name type="common">Freshwater tardigrade</name>
    <dbReference type="NCBI Taxonomy" id="2072580"/>
    <lineage>
        <taxon>Eukaryota</taxon>
        <taxon>Metazoa</taxon>
        <taxon>Ecdysozoa</taxon>
        <taxon>Tardigrada</taxon>
        <taxon>Eutardigrada</taxon>
        <taxon>Parachela</taxon>
        <taxon>Hypsibioidea</taxon>
        <taxon>Hypsibiidae</taxon>
        <taxon>Hypsibius</taxon>
    </lineage>
</organism>
<dbReference type="OrthoDB" id="568194at2759"/>
<evidence type="ECO:0000256" key="1">
    <source>
        <dbReference type="SAM" id="SignalP"/>
    </source>
</evidence>
<gene>
    <name evidence="2" type="ORF">BV898_17083</name>
</gene>
<evidence type="ECO:0000313" key="2">
    <source>
        <dbReference type="EMBL" id="OWA52636.1"/>
    </source>
</evidence>
<dbReference type="EMBL" id="MTYJ01000278">
    <property type="protein sequence ID" value="OWA52636.1"/>
    <property type="molecule type" value="Genomic_DNA"/>
</dbReference>
<feature type="chain" id="PRO_5040920866" description="Secreted protein" evidence="1">
    <location>
        <begin position="21"/>
        <end position="221"/>
    </location>
</feature>
<accession>A0A9X6NHD8</accession>
<protein>
    <recommendedName>
        <fullName evidence="4">Secreted protein</fullName>
    </recommendedName>
</protein>
<sequence>MVSAQVALIVCVLVIRSGHGSEAALNNVLATRHGAHESGACSLPRASYTLQKPVALGDISSLRQLKYTNAMCGHVLTVDCGHGPLDVIVVNSNLGGGLDLYASAWNQATGNAPPGQTKCSVQLSGRNPIQGGGPRCYYAPDSEMDNAWFRMVGVFNVGARMVTGATLNGVAGAFNGVQPYFAFQGGPIGGDGQVVFSFNDGSKFATRLRNCIREQAKQMWS</sequence>
<evidence type="ECO:0008006" key="4">
    <source>
        <dbReference type="Google" id="ProtNLM"/>
    </source>
</evidence>
<reference evidence="3" key="1">
    <citation type="submission" date="2017-01" db="EMBL/GenBank/DDBJ databases">
        <title>Comparative genomics of anhydrobiosis in the tardigrade Hypsibius dujardini.</title>
        <authorList>
            <person name="Yoshida Y."/>
            <person name="Koutsovoulos G."/>
            <person name="Laetsch D."/>
            <person name="Stevens L."/>
            <person name="Kumar S."/>
            <person name="Horikawa D."/>
            <person name="Ishino K."/>
            <person name="Komine S."/>
            <person name="Tomita M."/>
            <person name="Blaxter M."/>
            <person name="Arakawa K."/>
        </authorList>
    </citation>
    <scope>NUCLEOTIDE SEQUENCE [LARGE SCALE GENOMIC DNA]</scope>
    <source>
        <strain evidence="3">Z151</strain>
    </source>
</reference>
<keyword evidence="3" id="KW-1185">Reference proteome</keyword>
<keyword evidence="1" id="KW-0732">Signal</keyword>
<proteinExistence type="predicted"/>
<name>A0A9X6NHD8_HYPEX</name>
<feature type="signal peptide" evidence="1">
    <location>
        <begin position="1"/>
        <end position="20"/>
    </location>
</feature>
<evidence type="ECO:0000313" key="3">
    <source>
        <dbReference type="Proteomes" id="UP000192578"/>
    </source>
</evidence>